<feature type="region of interest" description="Disordered" evidence="1">
    <location>
        <begin position="345"/>
        <end position="364"/>
    </location>
</feature>
<feature type="compositionally biased region" description="Basic residues" evidence="1">
    <location>
        <begin position="345"/>
        <end position="357"/>
    </location>
</feature>
<gene>
    <name evidence="2" type="ORF">JCGZ_07803</name>
</gene>
<sequence>MASGRRRNAPAVLKNAVVEKALKTDETDEKSLIVLDDSSLELGIAELRGRWELASVLNFLSVFEPVIGSDLKLTAEEIETGLVKPNSSLAQLHINLLKGIPPVSKTLNVSEAWVTALCKKIATWWPWVAEGEIPLTAGNGKEISRYKELKPTNRLQILKALCEIRADQDDAVCYINDALKSGTEISCFRKEKIGGDGNATSYWCDGGTVIGYRLYKEARKTEAKMKTKGKASSSLPAISIQWQTLATNLEEFQTVVDECSSSKVMGENAVGKTIETSFLPAVEKLHKKKERALKQKQRQERLLNDLRSCRTGITRSCRNRRPISYTFDEYDCAIDEAIEIIKKRKTSKEQRIKKKHIGRGESAFDMGTELKESCTNIGHSDTDTNSKDENMKQNDSSDSETESDQIQQEDDGDDDYNSKHDSDNDNSNKSGNSDEKENNPGDQNCSQKLFGSRWSKRLAGGVSHPAVATGDLAAKNRMRQRPTRNTALDSVVPDSEDENMSEKTKGETSEHEDFPPIADSEEWSDG</sequence>
<dbReference type="EMBL" id="KK914539">
    <property type="protein sequence ID" value="KDP34232.1"/>
    <property type="molecule type" value="Genomic_DNA"/>
</dbReference>
<accession>A0A067KDS5</accession>
<dbReference type="GO" id="GO:0006355">
    <property type="term" value="P:regulation of DNA-templated transcription"/>
    <property type="evidence" value="ECO:0007669"/>
    <property type="project" value="InterPro"/>
</dbReference>
<name>A0A067KDS5_JATCU</name>
<feature type="compositionally biased region" description="Polar residues" evidence="1">
    <location>
        <begin position="440"/>
        <end position="449"/>
    </location>
</feature>
<dbReference type="KEGG" id="jcu:105638289"/>
<evidence type="ECO:0000313" key="3">
    <source>
        <dbReference type="Proteomes" id="UP000027138"/>
    </source>
</evidence>
<protein>
    <recommendedName>
        <fullName evidence="4">WHIM1 domain-containing protein</fullName>
    </recommendedName>
</protein>
<dbReference type="Proteomes" id="UP000027138">
    <property type="component" value="Unassembled WGS sequence"/>
</dbReference>
<evidence type="ECO:0000256" key="1">
    <source>
        <dbReference type="SAM" id="MobiDB-lite"/>
    </source>
</evidence>
<evidence type="ECO:0000313" key="2">
    <source>
        <dbReference type="EMBL" id="KDP34232.1"/>
    </source>
</evidence>
<feature type="region of interest" description="Disordered" evidence="1">
    <location>
        <begin position="373"/>
        <end position="526"/>
    </location>
</feature>
<feature type="compositionally biased region" description="Acidic residues" evidence="1">
    <location>
        <begin position="397"/>
        <end position="415"/>
    </location>
</feature>
<dbReference type="PANTHER" id="PTHR14296:SF12">
    <property type="entry name" value="DDT DOMAIN-CONTAINING PROTEIN DDR4 ISOFORM X1"/>
    <property type="match status" value="1"/>
</dbReference>
<dbReference type="GO" id="GO:0031213">
    <property type="term" value="C:RSF complex"/>
    <property type="evidence" value="ECO:0007669"/>
    <property type="project" value="InterPro"/>
</dbReference>
<reference evidence="2 3" key="1">
    <citation type="journal article" date="2014" name="PLoS ONE">
        <title>Global Analysis of Gene Expression Profiles in Physic Nut (Jatropha curcas L.) Seedlings Exposed to Salt Stress.</title>
        <authorList>
            <person name="Zhang L."/>
            <person name="Zhang C."/>
            <person name="Wu P."/>
            <person name="Chen Y."/>
            <person name="Li M."/>
            <person name="Jiang H."/>
            <person name="Wu G."/>
        </authorList>
    </citation>
    <scope>NUCLEOTIDE SEQUENCE [LARGE SCALE GENOMIC DNA]</scope>
    <source>
        <strain evidence="3">cv. GZQX0401</strain>
        <tissue evidence="2">Young leaves</tissue>
    </source>
</reference>
<keyword evidence="3" id="KW-1185">Reference proteome</keyword>
<dbReference type="STRING" id="180498.A0A067KDS5"/>
<dbReference type="InterPro" id="IPR028938">
    <property type="entry name" value="Rsf1-like"/>
</dbReference>
<feature type="compositionally biased region" description="Basic and acidic residues" evidence="1">
    <location>
        <begin position="500"/>
        <end position="514"/>
    </location>
</feature>
<dbReference type="PANTHER" id="PTHR14296">
    <property type="entry name" value="REMODELING AND SPACING FACTOR 1"/>
    <property type="match status" value="1"/>
</dbReference>
<organism evidence="2 3">
    <name type="scientific">Jatropha curcas</name>
    <name type="common">Barbados nut</name>
    <dbReference type="NCBI Taxonomy" id="180498"/>
    <lineage>
        <taxon>Eukaryota</taxon>
        <taxon>Viridiplantae</taxon>
        <taxon>Streptophyta</taxon>
        <taxon>Embryophyta</taxon>
        <taxon>Tracheophyta</taxon>
        <taxon>Spermatophyta</taxon>
        <taxon>Magnoliopsida</taxon>
        <taxon>eudicotyledons</taxon>
        <taxon>Gunneridae</taxon>
        <taxon>Pentapetalae</taxon>
        <taxon>rosids</taxon>
        <taxon>fabids</taxon>
        <taxon>Malpighiales</taxon>
        <taxon>Euphorbiaceae</taxon>
        <taxon>Crotonoideae</taxon>
        <taxon>Jatropheae</taxon>
        <taxon>Jatropha</taxon>
    </lineage>
</organism>
<evidence type="ECO:0008006" key="4">
    <source>
        <dbReference type="Google" id="ProtNLM"/>
    </source>
</evidence>
<dbReference type="OrthoDB" id="303107at2759"/>
<dbReference type="AlphaFoldDB" id="A0A067KDS5"/>
<feature type="compositionally biased region" description="Basic and acidic residues" evidence="1">
    <location>
        <begin position="380"/>
        <end position="392"/>
    </location>
</feature>
<proteinExistence type="predicted"/>